<evidence type="ECO:0000313" key="10">
    <source>
        <dbReference type="Proteomes" id="UP000241964"/>
    </source>
</evidence>
<reference evidence="9 10" key="1">
    <citation type="submission" date="2018-03" db="EMBL/GenBank/DDBJ databases">
        <title>Genomic Encyclopedia of Archaeal and Bacterial Type Strains, Phase II (KMG-II): from individual species to whole genera.</title>
        <authorList>
            <person name="Goeker M."/>
        </authorList>
    </citation>
    <scope>NUCLEOTIDE SEQUENCE [LARGE SCALE GENOMIC DNA]</scope>
    <source>
        <strain evidence="9 10">DSM 29057</strain>
    </source>
</reference>
<evidence type="ECO:0000313" key="9">
    <source>
        <dbReference type="EMBL" id="PSL28718.1"/>
    </source>
</evidence>
<feature type="domain" description="MacB-like periplasmic core" evidence="8">
    <location>
        <begin position="21"/>
        <end position="241"/>
    </location>
</feature>
<dbReference type="AlphaFoldDB" id="A0A2P8G417"/>
<feature type="transmembrane region" description="Helical" evidence="6">
    <location>
        <begin position="749"/>
        <end position="770"/>
    </location>
</feature>
<feature type="transmembrane region" description="Helical" evidence="6">
    <location>
        <begin position="378"/>
        <end position="402"/>
    </location>
</feature>
<dbReference type="EMBL" id="PYAS01000006">
    <property type="protein sequence ID" value="PSL28718.1"/>
    <property type="molecule type" value="Genomic_DNA"/>
</dbReference>
<keyword evidence="3 6" id="KW-0812">Transmembrane</keyword>
<dbReference type="OrthoDB" id="5933722at2"/>
<keyword evidence="10" id="KW-1185">Reference proteome</keyword>
<protein>
    <submittedName>
        <fullName evidence="9">Putative permease</fullName>
    </submittedName>
</protein>
<keyword evidence="2" id="KW-1003">Cell membrane</keyword>
<evidence type="ECO:0000256" key="6">
    <source>
        <dbReference type="SAM" id="Phobius"/>
    </source>
</evidence>
<keyword evidence="4 6" id="KW-1133">Transmembrane helix</keyword>
<organism evidence="9 10">
    <name type="scientific">Dyadobacter jiangsuensis</name>
    <dbReference type="NCBI Taxonomy" id="1591085"/>
    <lineage>
        <taxon>Bacteria</taxon>
        <taxon>Pseudomonadati</taxon>
        <taxon>Bacteroidota</taxon>
        <taxon>Cytophagia</taxon>
        <taxon>Cytophagales</taxon>
        <taxon>Spirosomataceae</taxon>
        <taxon>Dyadobacter</taxon>
    </lineage>
</organism>
<feature type="transmembrane region" description="Helical" evidence="6">
    <location>
        <begin position="423"/>
        <end position="443"/>
    </location>
</feature>
<dbReference type="Pfam" id="PF02687">
    <property type="entry name" value="FtsX"/>
    <property type="match status" value="2"/>
</dbReference>
<accession>A0A2P8G417</accession>
<dbReference type="PANTHER" id="PTHR30572:SF18">
    <property type="entry name" value="ABC-TYPE MACROLIDE FAMILY EXPORT SYSTEM PERMEASE COMPONENT 2"/>
    <property type="match status" value="1"/>
</dbReference>
<comment type="caution">
    <text evidence="9">The sequence shown here is derived from an EMBL/GenBank/DDBJ whole genome shotgun (WGS) entry which is preliminary data.</text>
</comment>
<dbReference type="Proteomes" id="UP000241964">
    <property type="component" value="Unassembled WGS sequence"/>
</dbReference>
<evidence type="ECO:0000256" key="1">
    <source>
        <dbReference type="ARBA" id="ARBA00004651"/>
    </source>
</evidence>
<evidence type="ECO:0000256" key="2">
    <source>
        <dbReference type="ARBA" id="ARBA00022475"/>
    </source>
</evidence>
<evidence type="ECO:0000256" key="3">
    <source>
        <dbReference type="ARBA" id="ARBA00022692"/>
    </source>
</evidence>
<dbReference type="PANTHER" id="PTHR30572">
    <property type="entry name" value="MEMBRANE COMPONENT OF TRANSPORTER-RELATED"/>
    <property type="match status" value="1"/>
</dbReference>
<feature type="transmembrane region" description="Helical" evidence="6">
    <location>
        <begin position="666"/>
        <end position="689"/>
    </location>
</feature>
<sequence>MLKNYLKIAFRNLVKNKGYALINILGLAMGMAVAMLIGLWVRYEWSFDNFHENRASIVKVKKKMHFNGQKRTGDGLMLPLATELRNNFSEAKYVTRLDWGDKHSLVAGDRKLSRQGHYADPDFLKMFTFPLVKGNADQVLKNPYSIVLTESLAHAMFGNAEPVGKVIRVDNQFEVMVTGVLKDIPKNSSLGFDYLMPYELNIATSDFVRGAQDQWGNNFLQTFVQLNDGVTPEAFSARIANLVQTKMNDKEENLLFVHPMPKWHLFGEFKDWVNTGGAIEYVRLFAVIGILVLLTACINFMNLSTARSEKRAREVGIRKAVGSQRQQLIVQFFTESMLTAFLGFVMALLIVEFTLPYLKGVGFENITFSLSDIPSMAVALGGCIVTGLLAGSYPALYLSGFVPVKVLKGTFQVGNAANLPRKILVVTQFTFSIALIIGTVIVFQQIQHAKSRPMGYNPEKLIWLSLSSDLQKNFLPMKTELLGSGYVEAVSKTSSPMTGVYNQWEGFSWPGKDPQSQLLFSTLMVDPAYFKATGLKLKEGRFFAEKMLSDSNAIVLNEASVKLMGFKKPVGSHVKFGDEDLTVIGVTKNVIQQNPYDEVQPAVMLMRPYFTFQSLIRFKSGADVKQALAAIQPVIEKYNPSYPFEYRFVDDEYDQKFRSEDQIGQLAGIFAALAILISCLGLFGLASFMAERRTKEIGVRKVLGASISQLWLLLSRDFVFLVLISCAIASPLAYYFLQNWLAKYNYHISISPFVFLGAGVAAVLVTLATISYQSVRAALMNPVKSLRTE</sequence>
<feature type="domain" description="MacB-like periplasmic core" evidence="8">
    <location>
        <begin position="431"/>
        <end position="633"/>
    </location>
</feature>
<feature type="domain" description="ABC3 transporter permease C-terminal" evidence="7">
    <location>
        <begin position="669"/>
        <end position="782"/>
    </location>
</feature>
<dbReference type="InterPro" id="IPR050250">
    <property type="entry name" value="Macrolide_Exporter_MacB"/>
</dbReference>
<evidence type="ECO:0000259" key="8">
    <source>
        <dbReference type="Pfam" id="PF12704"/>
    </source>
</evidence>
<dbReference type="InterPro" id="IPR025857">
    <property type="entry name" value="MacB_PCD"/>
</dbReference>
<proteinExistence type="predicted"/>
<dbReference type="GO" id="GO:0022857">
    <property type="term" value="F:transmembrane transporter activity"/>
    <property type="evidence" value="ECO:0007669"/>
    <property type="project" value="TreeGrafter"/>
</dbReference>
<feature type="transmembrane region" description="Helical" evidence="6">
    <location>
        <begin position="710"/>
        <end position="737"/>
    </location>
</feature>
<name>A0A2P8G417_9BACT</name>
<keyword evidence="5 6" id="KW-0472">Membrane</keyword>
<evidence type="ECO:0000256" key="4">
    <source>
        <dbReference type="ARBA" id="ARBA00022989"/>
    </source>
</evidence>
<feature type="domain" description="ABC3 transporter permease C-terminal" evidence="7">
    <location>
        <begin position="287"/>
        <end position="399"/>
    </location>
</feature>
<dbReference type="InterPro" id="IPR003838">
    <property type="entry name" value="ABC3_permease_C"/>
</dbReference>
<dbReference type="GO" id="GO:0005886">
    <property type="term" value="C:plasma membrane"/>
    <property type="evidence" value="ECO:0007669"/>
    <property type="project" value="UniProtKB-SubCell"/>
</dbReference>
<feature type="transmembrane region" description="Helical" evidence="6">
    <location>
        <begin position="281"/>
        <end position="303"/>
    </location>
</feature>
<dbReference type="RefSeq" id="WP_106596151.1">
    <property type="nucleotide sequence ID" value="NZ_PYAS01000006.1"/>
</dbReference>
<dbReference type="Pfam" id="PF12704">
    <property type="entry name" value="MacB_PCD"/>
    <property type="match status" value="2"/>
</dbReference>
<feature type="transmembrane region" description="Helical" evidence="6">
    <location>
        <begin position="337"/>
        <end position="358"/>
    </location>
</feature>
<gene>
    <name evidence="9" type="ORF">CLV60_106321</name>
</gene>
<feature type="transmembrane region" description="Helical" evidence="6">
    <location>
        <begin position="20"/>
        <end position="41"/>
    </location>
</feature>
<evidence type="ECO:0000256" key="5">
    <source>
        <dbReference type="ARBA" id="ARBA00023136"/>
    </source>
</evidence>
<comment type="subcellular location">
    <subcellularLocation>
        <location evidence="1">Cell membrane</location>
        <topology evidence="1">Multi-pass membrane protein</topology>
    </subcellularLocation>
</comment>
<evidence type="ECO:0000259" key="7">
    <source>
        <dbReference type="Pfam" id="PF02687"/>
    </source>
</evidence>